<protein>
    <recommendedName>
        <fullName evidence="5">CHAT domain-containing protein</fullName>
    </recommendedName>
</protein>
<dbReference type="InterPro" id="IPR027417">
    <property type="entry name" value="P-loop_NTPase"/>
</dbReference>
<evidence type="ECO:0000259" key="1">
    <source>
        <dbReference type="Pfam" id="PF01926"/>
    </source>
</evidence>
<dbReference type="PANTHER" id="PTHR42714">
    <property type="entry name" value="TRNA MODIFICATION GTPASE GTPBP3"/>
    <property type="match status" value="1"/>
</dbReference>
<evidence type="ECO:0000313" key="3">
    <source>
        <dbReference type="EMBL" id="PHX56226.1"/>
    </source>
</evidence>
<dbReference type="AlphaFoldDB" id="A0A2G4F398"/>
<dbReference type="GO" id="GO:0005525">
    <property type="term" value="F:GTP binding"/>
    <property type="evidence" value="ECO:0007669"/>
    <property type="project" value="InterPro"/>
</dbReference>
<evidence type="ECO:0008006" key="5">
    <source>
        <dbReference type="Google" id="ProtNLM"/>
    </source>
</evidence>
<dbReference type="Gene3D" id="3.40.50.300">
    <property type="entry name" value="P-loop containing nucleotide triphosphate hydrolases"/>
    <property type="match status" value="1"/>
</dbReference>
<comment type="caution">
    <text evidence="3">The sequence shown here is derived from an EMBL/GenBank/DDBJ whole genome shotgun (WGS) entry which is preliminary data.</text>
</comment>
<evidence type="ECO:0000313" key="4">
    <source>
        <dbReference type="Proteomes" id="UP000226442"/>
    </source>
</evidence>
<dbReference type="GO" id="GO:0030488">
    <property type="term" value="P:tRNA methylation"/>
    <property type="evidence" value="ECO:0007669"/>
    <property type="project" value="TreeGrafter"/>
</dbReference>
<evidence type="ECO:0000259" key="2">
    <source>
        <dbReference type="Pfam" id="PF12770"/>
    </source>
</evidence>
<feature type="domain" description="G" evidence="1">
    <location>
        <begin position="414"/>
        <end position="518"/>
    </location>
</feature>
<dbReference type="OrthoDB" id="444941at2"/>
<dbReference type="Pfam" id="PF12770">
    <property type="entry name" value="CHAT"/>
    <property type="match status" value="1"/>
</dbReference>
<dbReference type="SUPFAM" id="SSF52540">
    <property type="entry name" value="P-loop containing nucleoside triphosphate hydrolases"/>
    <property type="match status" value="1"/>
</dbReference>
<reference evidence="3" key="1">
    <citation type="submission" date="2017-10" db="EMBL/GenBank/DDBJ databases">
        <title>Draft genome sequence of the planktic cyanobacteria Tychonema bourrellyi isolated from alpine lentic freshwater.</title>
        <authorList>
            <person name="Tett A."/>
            <person name="Armanini F."/>
            <person name="Asnicar F."/>
            <person name="Boscaini A."/>
            <person name="Pasolli E."/>
            <person name="Zolfo M."/>
            <person name="Donati C."/>
            <person name="Salmaso N."/>
            <person name="Segata N."/>
        </authorList>
    </citation>
    <scope>NUCLEOTIDE SEQUENCE</scope>
    <source>
        <strain evidence="3">FEM_GT703</strain>
    </source>
</reference>
<dbReference type="PANTHER" id="PTHR42714:SF2">
    <property type="entry name" value="TRNA MODIFICATION GTPASE GTPBP3, MITOCHONDRIAL"/>
    <property type="match status" value="1"/>
</dbReference>
<dbReference type="RefSeq" id="WP_096832028.1">
    <property type="nucleotide sequence ID" value="NZ_NXIB02000027.1"/>
</dbReference>
<sequence>MEKLVTLNISGEFDKGFVVQAEVRQDGGITKNQVSLAIAGASGKLPPHPELLEQYRHWRRLYNKTEEFWPSRLTAKKDSVKNHDDQERVKQQAFEACRKAAKLLVEILNSWLQSPDFKPIVDLLSNHLHDSTHTRILLATENHWLRRLPWCEWNLLEHIPNAEVVLASPKFKQVKGSGNSGKKEKVKILVILGDNAGTDADEDVIKQLIPDAEFCWLKEPQRRDLDAPLWEQRWDILFFAGHGKTESDGSIGKIKINSHDWLTIDEIKNHLKRAIKNGLKLAIFNACDGLGIAYQLAEGEDLYLPQMIVMREILPIALAPKFLQYFLEAYTQGLSLYMALRNSRKRLQIEEKDFPCASWLPVLYQNPAELPLNWSELFTNQLIIDPTLVEGIIAAGAKDEFFLFNEPYSCDLPKIVVVGTSVVGKSSLVNELFGGRNVVRVSPVPQDDEQTVEENWAGLFKLIDSVSYDQFPEEVEQNIKGSDVVVHLWDINTIRRDDRQLYKLIINAGKPCITAINKCEQYTPEKRKIIIQNAQNAMSSLFIEISVTAKDNLSQLVLLIIKALPLELKSIAIEKIDKIEKIYRCRKVSKKIILETEEQAAIIPFLMNKRQLSTEPHKYLHELYVTMVEKIEEQYIQRRFYH</sequence>
<dbReference type="Proteomes" id="UP000226442">
    <property type="component" value="Unassembled WGS sequence"/>
</dbReference>
<proteinExistence type="predicted"/>
<name>A0A2G4F398_9CYAN</name>
<feature type="domain" description="CHAT" evidence="2">
    <location>
        <begin position="164"/>
        <end position="375"/>
    </location>
</feature>
<dbReference type="GO" id="GO:0002098">
    <property type="term" value="P:tRNA wobble uridine modification"/>
    <property type="evidence" value="ECO:0007669"/>
    <property type="project" value="TreeGrafter"/>
</dbReference>
<dbReference type="InterPro" id="IPR024983">
    <property type="entry name" value="CHAT_dom"/>
</dbReference>
<dbReference type="InterPro" id="IPR006073">
    <property type="entry name" value="GTP-bd"/>
</dbReference>
<organism evidence="3 4">
    <name type="scientific">Tychonema bourrellyi FEM_GT703</name>
    <dbReference type="NCBI Taxonomy" id="2040638"/>
    <lineage>
        <taxon>Bacteria</taxon>
        <taxon>Bacillati</taxon>
        <taxon>Cyanobacteriota</taxon>
        <taxon>Cyanophyceae</taxon>
        <taxon>Oscillatoriophycideae</taxon>
        <taxon>Oscillatoriales</taxon>
        <taxon>Microcoleaceae</taxon>
        <taxon>Tychonema</taxon>
    </lineage>
</organism>
<dbReference type="GO" id="GO:0005737">
    <property type="term" value="C:cytoplasm"/>
    <property type="evidence" value="ECO:0007669"/>
    <property type="project" value="TreeGrafter"/>
</dbReference>
<keyword evidence="4" id="KW-1185">Reference proteome</keyword>
<dbReference type="EMBL" id="NXIB02000027">
    <property type="protein sequence ID" value="PHX56226.1"/>
    <property type="molecule type" value="Genomic_DNA"/>
</dbReference>
<gene>
    <name evidence="3" type="ORF">CP500_006585</name>
</gene>
<dbReference type="Pfam" id="PF01926">
    <property type="entry name" value="MMR_HSR1"/>
    <property type="match status" value="1"/>
</dbReference>
<accession>A0A2G4F398</accession>